<name>A0ABQ9IFY0_9NEOP</name>
<accession>A0ABQ9IFY0</accession>
<reference evidence="2 3" key="1">
    <citation type="submission" date="2023-02" db="EMBL/GenBank/DDBJ databases">
        <title>LHISI_Scaffold_Assembly.</title>
        <authorList>
            <person name="Stuart O.P."/>
            <person name="Cleave R."/>
            <person name="Magrath M.J.L."/>
            <person name="Mikheyev A.S."/>
        </authorList>
    </citation>
    <scope>NUCLEOTIDE SEQUENCE [LARGE SCALE GENOMIC DNA]</scope>
    <source>
        <strain evidence="2">Daus_M_001</strain>
        <tissue evidence="2">Leg muscle</tissue>
    </source>
</reference>
<evidence type="ECO:0000256" key="1">
    <source>
        <dbReference type="SAM" id="MobiDB-lite"/>
    </source>
</evidence>
<gene>
    <name evidence="2" type="ORF">PR048_000926</name>
</gene>
<keyword evidence="3" id="KW-1185">Reference proteome</keyword>
<feature type="compositionally biased region" description="Basic and acidic residues" evidence="1">
    <location>
        <begin position="242"/>
        <end position="254"/>
    </location>
</feature>
<feature type="region of interest" description="Disordered" evidence="1">
    <location>
        <begin position="242"/>
        <end position="280"/>
    </location>
</feature>
<evidence type="ECO:0000313" key="2">
    <source>
        <dbReference type="EMBL" id="KAJ8895590.1"/>
    </source>
</evidence>
<feature type="region of interest" description="Disordered" evidence="1">
    <location>
        <begin position="54"/>
        <end position="114"/>
    </location>
</feature>
<evidence type="ECO:0000313" key="3">
    <source>
        <dbReference type="Proteomes" id="UP001159363"/>
    </source>
</evidence>
<feature type="region of interest" description="Disordered" evidence="1">
    <location>
        <begin position="365"/>
        <end position="389"/>
    </location>
</feature>
<feature type="compositionally biased region" description="Basic and acidic residues" evidence="1">
    <location>
        <begin position="74"/>
        <end position="87"/>
    </location>
</feature>
<dbReference type="Proteomes" id="UP001159363">
    <property type="component" value="Chromosome 1"/>
</dbReference>
<feature type="compositionally biased region" description="Basic residues" evidence="1">
    <location>
        <begin position="62"/>
        <end position="73"/>
    </location>
</feature>
<feature type="compositionally biased region" description="Basic residues" evidence="1">
    <location>
        <begin position="377"/>
        <end position="389"/>
    </location>
</feature>
<dbReference type="EMBL" id="JARBHB010000001">
    <property type="protein sequence ID" value="KAJ8895590.1"/>
    <property type="molecule type" value="Genomic_DNA"/>
</dbReference>
<feature type="compositionally biased region" description="Polar residues" evidence="1">
    <location>
        <begin position="259"/>
        <end position="274"/>
    </location>
</feature>
<proteinExistence type="predicted"/>
<feature type="compositionally biased region" description="Polar residues" evidence="1">
    <location>
        <begin position="95"/>
        <end position="113"/>
    </location>
</feature>
<organism evidence="2 3">
    <name type="scientific">Dryococelus australis</name>
    <dbReference type="NCBI Taxonomy" id="614101"/>
    <lineage>
        <taxon>Eukaryota</taxon>
        <taxon>Metazoa</taxon>
        <taxon>Ecdysozoa</taxon>
        <taxon>Arthropoda</taxon>
        <taxon>Hexapoda</taxon>
        <taxon>Insecta</taxon>
        <taxon>Pterygota</taxon>
        <taxon>Neoptera</taxon>
        <taxon>Polyneoptera</taxon>
        <taxon>Phasmatodea</taxon>
        <taxon>Verophasmatodea</taxon>
        <taxon>Anareolatae</taxon>
        <taxon>Phasmatidae</taxon>
        <taxon>Eurycanthinae</taxon>
        <taxon>Dryococelus</taxon>
    </lineage>
</organism>
<sequence length="437" mass="49247">MMVPAFRTRDILIFLLAVRTEASAHDLFNLNLFWIYMKKKLTILAAAIASLSHTTSCDRTKPKQRRHNPRKSNKHQDRLQQLRELNAKRRKKSIDTSPENTLMTFQPDTSQPDMAQPNEAKRVRFTAGSYPDVGIVPDHAGGRRVFSGISRSPALSFRLSSILTSLRLHRLSRPRSPGLAVQEWLHVLVIVVSPQGFCDETSAEVHGVSEQPVSWVGGTPRSTVIDRELVAGKRISWMNRSAADDGWGKRENPKKTRRPTASSGTTRTCENTVTRPGIEPASPWWEASRLTAQPPWPRKCRTATNASEMESPATNIFERGSQMRSRARVDGDKCVWRSFTGTSAVGKALRAHGWYRRMRRLRRRRRSRMSTVERHPPRGRGLKTRRGAGRRRVACPLKALATCGHTTRLSSSRLSSQLTTSDPLLLNKELVLEVLAS</sequence>
<comment type="caution">
    <text evidence="2">The sequence shown here is derived from an EMBL/GenBank/DDBJ whole genome shotgun (WGS) entry which is preliminary data.</text>
</comment>
<protein>
    <submittedName>
        <fullName evidence="2">Uncharacterized protein</fullName>
    </submittedName>
</protein>